<evidence type="ECO:0000313" key="2">
    <source>
        <dbReference type="Proteomes" id="UP001163203"/>
    </source>
</evidence>
<evidence type="ECO:0000313" key="1">
    <source>
        <dbReference type="EMBL" id="WAL67143.1"/>
    </source>
</evidence>
<reference evidence="1" key="1">
    <citation type="submission" date="2022-11" db="EMBL/GenBank/DDBJ databases">
        <authorList>
            <person name="Mo P."/>
        </authorList>
    </citation>
    <scope>NUCLEOTIDE SEQUENCE</scope>
    <source>
        <strain evidence="1">HUAS 11-8</strain>
    </source>
</reference>
<proteinExistence type="predicted"/>
<keyword evidence="2" id="KW-1185">Reference proteome</keyword>
<organism evidence="1 2">
    <name type="scientific">Amycolatopsis cynarae</name>
    <dbReference type="NCBI Taxonomy" id="2995223"/>
    <lineage>
        <taxon>Bacteria</taxon>
        <taxon>Bacillati</taxon>
        <taxon>Actinomycetota</taxon>
        <taxon>Actinomycetes</taxon>
        <taxon>Pseudonocardiales</taxon>
        <taxon>Pseudonocardiaceae</taxon>
        <taxon>Amycolatopsis</taxon>
    </lineage>
</organism>
<gene>
    <name evidence="1" type="ORF">ORV05_04965</name>
</gene>
<name>A0ABY7B662_9PSEU</name>
<dbReference type="EMBL" id="CP113836">
    <property type="protein sequence ID" value="WAL67143.1"/>
    <property type="molecule type" value="Genomic_DNA"/>
</dbReference>
<dbReference type="Proteomes" id="UP001163203">
    <property type="component" value="Chromosome"/>
</dbReference>
<protein>
    <submittedName>
        <fullName evidence="1">Uncharacterized protein</fullName>
    </submittedName>
</protein>
<accession>A0ABY7B662</accession>
<sequence>MIQNAPTGVPWSIIPFPKATSTQKLAEQTNICWRATSAVDAICNQPLRATLDIEEDVGPDARITVRNGFAAMQASRWPVVQLLGGQVSPSTLPPLWRAIPATAMRTRTQLLGVYGTTAPSAAGTGPSEIDIASNYVNWGNGREGMRLQVAYLNGWAHAGLTTAVTAGATTVQVDDVTAFAGASAMIYDGANTEVVKVTSVTASAPQTIFSETTPVTVQTGPGTLTLSAPAAFAHAAGVVVSAMPQDISWATILLAAAQVLDSGASAITMQHVTGTLTSSTGGARDLREQAKEILAVYRRVI</sequence>
<dbReference type="RefSeq" id="WP_268757270.1">
    <property type="nucleotide sequence ID" value="NZ_CP113836.1"/>
</dbReference>